<dbReference type="Pfam" id="PF01042">
    <property type="entry name" value="Ribonuc_L-PSP"/>
    <property type="match status" value="1"/>
</dbReference>
<dbReference type="GO" id="GO:0005829">
    <property type="term" value="C:cytosol"/>
    <property type="evidence" value="ECO:0007669"/>
    <property type="project" value="TreeGrafter"/>
</dbReference>
<reference evidence="3 4" key="1">
    <citation type="journal article" date="2012" name="J. Bacteriol.">
        <title>Draft Genome Sequence of Novosphingobium nitrogenifigens Y88T.</title>
        <authorList>
            <person name="Strabala T.J."/>
            <person name="Macdonald L."/>
            <person name="Liu V."/>
            <person name="Smit A.M."/>
        </authorList>
    </citation>
    <scope>NUCLEOTIDE SEQUENCE [LARGE SCALE GENOMIC DNA]</scope>
    <source>
        <strain evidence="3 4">DSM 19370</strain>
    </source>
</reference>
<evidence type="ECO:0000256" key="2">
    <source>
        <dbReference type="ARBA" id="ARBA00022801"/>
    </source>
</evidence>
<gene>
    <name evidence="3" type="ORF">Y88_1839</name>
</gene>
<dbReference type="FunCoup" id="F1Z3R8">
    <property type="interactions" value="32"/>
</dbReference>
<dbReference type="AlphaFoldDB" id="F1Z3R8"/>
<dbReference type="InterPro" id="IPR019898">
    <property type="entry name" value="RutC"/>
</dbReference>
<dbReference type="Gene3D" id="3.30.1330.40">
    <property type="entry name" value="RutC-like"/>
    <property type="match status" value="1"/>
</dbReference>
<dbReference type="InParanoid" id="F1Z3R8"/>
<dbReference type="Proteomes" id="UP000004728">
    <property type="component" value="Unassembled WGS sequence"/>
</dbReference>
<dbReference type="PANTHER" id="PTHR11803:SF58">
    <property type="entry name" value="PROTEIN HMF1-RELATED"/>
    <property type="match status" value="1"/>
</dbReference>
<evidence type="ECO:0000256" key="1">
    <source>
        <dbReference type="ARBA" id="ARBA00010552"/>
    </source>
</evidence>
<evidence type="ECO:0000313" key="4">
    <source>
        <dbReference type="Proteomes" id="UP000004728"/>
    </source>
</evidence>
<dbReference type="InterPro" id="IPR006175">
    <property type="entry name" value="YjgF/YER057c/UK114"/>
</dbReference>
<dbReference type="HOGENOM" id="CLU_100715_7_3_5"/>
<comment type="caution">
    <text evidence="3">The sequence shown here is derived from an EMBL/GenBank/DDBJ whole genome shotgun (WGS) entry which is preliminary data.</text>
</comment>
<evidence type="ECO:0000313" key="3">
    <source>
        <dbReference type="EMBL" id="EGD60758.1"/>
    </source>
</evidence>
<keyword evidence="2" id="KW-0378">Hydrolase</keyword>
<keyword evidence="4" id="KW-1185">Reference proteome</keyword>
<organism evidence="3 4">
    <name type="scientific">Novosphingobium nitrogenifigens DSM 19370</name>
    <dbReference type="NCBI Taxonomy" id="983920"/>
    <lineage>
        <taxon>Bacteria</taxon>
        <taxon>Pseudomonadati</taxon>
        <taxon>Pseudomonadota</taxon>
        <taxon>Alphaproteobacteria</taxon>
        <taxon>Sphingomonadales</taxon>
        <taxon>Sphingomonadaceae</taxon>
        <taxon>Novosphingobium</taxon>
    </lineage>
</organism>
<dbReference type="EMBL" id="AEWJ01000013">
    <property type="protein sequence ID" value="EGD60758.1"/>
    <property type="molecule type" value="Genomic_DNA"/>
</dbReference>
<dbReference type="PANTHER" id="PTHR11803">
    <property type="entry name" value="2-IMINOBUTANOATE/2-IMINOPROPANOATE DEAMINASE RIDA"/>
    <property type="match status" value="1"/>
</dbReference>
<dbReference type="GO" id="GO:0019239">
    <property type="term" value="F:deaminase activity"/>
    <property type="evidence" value="ECO:0007669"/>
    <property type="project" value="TreeGrafter"/>
</dbReference>
<proteinExistence type="inferred from homology"/>
<dbReference type="eggNOG" id="COG0251">
    <property type="taxonomic scope" value="Bacteria"/>
</dbReference>
<dbReference type="STRING" id="983920.Y88_1839"/>
<dbReference type="InterPro" id="IPR035959">
    <property type="entry name" value="RutC-like_sf"/>
</dbReference>
<comment type="similarity">
    <text evidence="1">Belongs to the RutC family.</text>
</comment>
<name>F1Z3R8_9SPHN</name>
<dbReference type="RefSeq" id="WP_008068808.1">
    <property type="nucleotide sequence ID" value="NZ_AQWK01000010.1"/>
</dbReference>
<dbReference type="OrthoDB" id="9799840at2"/>
<dbReference type="NCBIfam" id="TIGR03610">
    <property type="entry name" value="RutC"/>
    <property type="match status" value="1"/>
</dbReference>
<sequence length="132" mass="14020">MPFEPINPPQFPTPIAPYSAGTKANGMVFVSGMLALAEGGVVLYPGDAAAQARHVLEAIRITLEAAGATMVDVTFNHIFVRDWADYAVVNAVYAEYFPGNKPARYCIQCTLVKPECLVEIASIACIAAESAA</sequence>
<protein>
    <submittedName>
        <fullName evidence="3">Pyrimidine utilization protein C</fullName>
    </submittedName>
</protein>
<accession>F1Z3R8</accession>
<dbReference type="SUPFAM" id="SSF55298">
    <property type="entry name" value="YjgF-like"/>
    <property type="match status" value="1"/>
</dbReference>
<dbReference type="CDD" id="cd00448">
    <property type="entry name" value="YjgF_YER057c_UK114_family"/>
    <property type="match status" value="1"/>
</dbReference>